<protein>
    <submittedName>
        <fullName evidence="1">Protein of uncharacterized function (DUF2496)</fullName>
    </submittedName>
</protein>
<proteinExistence type="predicted"/>
<comment type="caution">
    <text evidence="1">The sequence shown here is derived from an EMBL/GenBank/DDBJ whole genome shotgun (WGS) entry which is preliminary data.</text>
</comment>
<name>A0ABM9SHW1_9GAMM</name>
<sequence>MWDKTAYRFVRSADIHIDGTEIHRTRLFLVSRWFFFTQTETLMLVHMSVEHAPPELQLAVDLIYLLECNEIAPETALAALEIVKRDYQQKLSHHRQE</sequence>
<dbReference type="Pfam" id="PF10689">
    <property type="entry name" value="DUF2496"/>
    <property type="match status" value="1"/>
</dbReference>
<reference evidence="1 2" key="1">
    <citation type="submission" date="2015-03" db="EMBL/GenBank/DDBJ databases">
        <authorList>
            <consortium name="Pathogen Informatics"/>
            <person name="Murphy D."/>
        </authorList>
    </citation>
    <scope>NUCLEOTIDE SEQUENCE [LARGE SCALE GENOMIC DNA]</scope>
    <source>
        <strain evidence="2">type strain: CIP110231</strain>
    </source>
</reference>
<dbReference type="Proteomes" id="UP000040578">
    <property type="component" value="Unassembled WGS sequence"/>
</dbReference>
<organism evidence="1 2">
    <name type="scientific">Yersinia nurmii</name>
    <dbReference type="NCBI Taxonomy" id="685706"/>
    <lineage>
        <taxon>Bacteria</taxon>
        <taxon>Pseudomonadati</taxon>
        <taxon>Pseudomonadota</taxon>
        <taxon>Gammaproteobacteria</taxon>
        <taxon>Enterobacterales</taxon>
        <taxon>Yersiniaceae</taxon>
        <taxon>Yersinia</taxon>
    </lineage>
</organism>
<dbReference type="EMBL" id="CPYD01000007">
    <property type="protein sequence ID" value="CNE66541.1"/>
    <property type="molecule type" value="Genomic_DNA"/>
</dbReference>
<keyword evidence="2" id="KW-1185">Reference proteome</keyword>
<evidence type="ECO:0000313" key="2">
    <source>
        <dbReference type="Proteomes" id="UP000040578"/>
    </source>
</evidence>
<evidence type="ECO:0000313" key="1">
    <source>
        <dbReference type="EMBL" id="CNE66541.1"/>
    </source>
</evidence>
<dbReference type="NCBIfam" id="NF008266">
    <property type="entry name" value="PRK11038.1"/>
    <property type="match status" value="1"/>
</dbReference>
<accession>A0ABM9SHW1</accession>
<gene>
    <name evidence="1" type="ORF">ERS137967_02199</name>
</gene>
<dbReference type="InterPro" id="IPR019630">
    <property type="entry name" value="DUF2496_YbaM-rel"/>
</dbReference>